<dbReference type="Gene3D" id="2.170.140.10">
    <property type="entry name" value="Chitin binding domain"/>
    <property type="match status" value="1"/>
</dbReference>
<sequence length="458" mass="52869">MRGVTLHVTIAVVLGVGTILEATYLERPLWVADKGRVLSEQPRAGQVQAGSEQYWLAPERYYPLESQQWPQEQPPVEQKVREEQLNSFQSFWPYEYQGMDYGIAEQAEGNDQEKQVEPSQPTVPPVTDVKKPVKGWPEYPSFNAEQGWDVEPKPDATQPNQYKPEQQKEPSKQPETPMGVDMQPNYGMPQQGYDMTYNPYPPRPELYWPGPSFVDPMYQMPYYEPQNQMQEQSNRPFVQPPKPQPDVNRVKNPQQEPAVPNINYNQYVNPQGWSPYQQQEIRAQNNLPAAKYPREQAVPEERVPQVNRQPALPSRVPQRPSRPIEREPEQPIRVPSPGWETEYRPVPAPVKPRPPVQRPAPEPTYNRRPEQPYYGNDDDDDEVIVNYERPVTRYDSRCPRNDNPSKPVHFPSATSCVKFQKCFNGIAYEMSCPSGLEFDSQSNRCDYPARAKCSLSLQ</sequence>
<dbReference type="PROSITE" id="PS50940">
    <property type="entry name" value="CHIT_BIND_II"/>
    <property type="match status" value="1"/>
</dbReference>
<dbReference type="VEuPathDB" id="VectorBase:AEPI000767"/>
<dbReference type="AlphaFoldDB" id="A0A182P1I5"/>
<feature type="compositionally biased region" description="Pro residues" evidence="1">
    <location>
        <begin position="346"/>
        <end position="362"/>
    </location>
</feature>
<dbReference type="Pfam" id="PF01607">
    <property type="entry name" value="CBM_14"/>
    <property type="match status" value="1"/>
</dbReference>
<dbReference type="InterPro" id="IPR002557">
    <property type="entry name" value="Chitin-bd_dom"/>
</dbReference>
<dbReference type="GO" id="GO:0005576">
    <property type="term" value="C:extracellular region"/>
    <property type="evidence" value="ECO:0007669"/>
    <property type="project" value="InterPro"/>
</dbReference>
<feature type="compositionally biased region" description="Basic and acidic residues" evidence="1">
    <location>
        <begin position="292"/>
        <end position="303"/>
    </location>
</feature>
<feature type="region of interest" description="Disordered" evidence="1">
    <location>
        <begin position="108"/>
        <end position="197"/>
    </location>
</feature>
<dbReference type="InterPro" id="IPR036508">
    <property type="entry name" value="Chitin-bd_dom_sf"/>
</dbReference>
<name>A0A182P1I5_9DIPT</name>
<proteinExistence type="predicted"/>
<evidence type="ECO:0000313" key="4">
    <source>
        <dbReference type="Proteomes" id="UP000075885"/>
    </source>
</evidence>
<feature type="compositionally biased region" description="Polar residues" evidence="1">
    <location>
        <begin position="262"/>
        <end position="287"/>
    </location>
</feature>
<dbReference type="EnsemblMetazoa" id="AEPI000767-RA">
    <property type="protein sequence ID" value="AEPI000767-PA"/>
    <property type="gene ID" value="AEPI000767"/>
</dbReference>
<feature type="region of interest" description="Disordered" evidence="1">
    <location>
        <begin position="219"/>
        <end position="381"/>
    </location>
</feature>
<feature type="compositionally biased region" description="Polar residues" evidence="1">
    <location>
        <begin position="225"/>
        <end position="236"/>
    </location>
</feature>
<dbReference type="SUPFAM" id="SSF57625">
    <property type="entry name" value="Invertebrate chitin-binding proteins"/>
    <property type="match status" value="1"/>
</dbReference>
<evidence type="ECO:0000256" key="1">
    <source>
        <dbReference type="SAM" id="MobiDB-lite"/>
    </source>
</evidence>
<dbReference type="SMART" id="SM00494">
    <property type="entry name" value="ChtBD2"/>
    <property type="match status" value="1"/>
</dbReference>
<dbReference type="STRING" id="199890.A0A182P1I5"/>
<organism evidence="3 4">
    <name type="scientific">Anopheles epiroticus</name>
    <dbReference type="NCBI Taxonomy" id="199890"/>
    <lineage>
        <taxon>Eukaryota</taxon>
        <taxon>Metazoa</taxon>
        <taxon>Ecdysozoa</taxon>
        <taxon>Arthropoda</taxon>
        <taxon>Hexapoda</taxon>
        <taxon>Insecta</taxon>
        <taxon>Pterygota</taxon>
        <taxon>Neoptera</taxon>
        <taxon>Endopterygota</taxon>
        <taxon>Diptera</taxon>
        <taxon>Nematocera</taxon>
        <taxon>Culicoidea</taxon>
        <taxon>Culicidae</taxon>
        <taxon>Anophelinae</taxon>
        <taxon>Anopheles</taxon>
    </lineage>
</organism>
<accession>A0A182P1I5</accession>
<feature type="domain" description="Chitin-binding type-2" evidence="2">
    <location>
        <begin position="395"/>
        <end position="455"/>
    </location>
</feature>
<keyword evidence="4" id="KW-1185">Reference proteome</keyword>
<reference evidence="3" key="2">
    <citation type="submission" date="2020-05" db="UniProtKB">
        <authorList>
            <consortium name="EnsemblMetazoa"/>
        </authorList>
    </citation>
    <scope>IDENTIFICATION</scope>
    <source>
        <strain evidence="3">Epiroticus2</strain>
    </source>
</reference>
<dbReference type="GO" id="GO:0008061">
    <property type="term" value="F:chitin binding"/>
    <property type="evidence" value="ECO:0007669"/>
    <property type="project" value="InterPro"/>
</dbReference>
<evidence type="ECO:0000259" key="2">
    <source>
        <dbReference type="PROSITE" id="PS50940"/>
    </source>
</evidence>
<evidence type="ECO:0000313" key="3">
    <source>
        <dbReference type="EnsemblMetazoa" id="AEPI000767-PA"/>
    </source>
</evidence>
<dbReference type="Proteomes" id="UP000075885">
    <property type="component" value="Unassembled WGS sequence"/>
</dbReference>
<protein>
    <recommendedName>
        <fullName evidence="2">Chitin-binding type-2 domain-containing protein</fullName>
    </recommendedName>
</protein>
<reference evidence="4" key="1">
    <citation type="submission" date="2013-03" db="EMBL/GenBank/DDBJ databases">
        <title>The Genome Sequence of Anopheles epiroticus epiroticus2.</title>
        <authorList>
            <consortium name="The Broad Institute Genomics Platform"/>
            <person name="Neafsey D.E."/>
            <person name="Howell P."/>
            <person name="Walker B."/>
            <person name="Young S.K."/>
            <person name="Zeng Q."/>
            <person name="Gargeya S."/>
            <person name="Fitzgerald M."/>
            <person name="Haas B."/>
            <person name="Abouelleil A."/>
            <person name="Allen A.W."/>
            <person name="Alvarado L."/>
            <person name="Arachchi H.M."/>
            <person name="Berlin A.M."/>
            <person name="Chapman S.B."/>
            <person name="Gainer-Dewar J."/>
            <person name="Goldberg J."/>
            <person name="Griggs A."/>
            <person name="Gujja S."/>
            <person name="Hansen M."/>
            <person name="Howarth C."/>
            <person name="Imamovic A."/>
            <person name="Ireland A."/>
            <person name="Larimer J."/>
            <person name="McCowan C."/>
            <person name="Murphy C."/>
            <person name="Pearson M."/>
            <person name="Poon T.W."/>
            <person name="Priest M."/>
            <person name="Roberts A."/>
            <person name="Saif S."/>
            <person name="Shea T."/>
            <person name="Sisk P."/>
            <person name="Sykes S."/>
            <person name="Wortman J."/>
            <person name="Nusbaum C."/>
            <person name="Birren B."/>
        </authorList>
    </citation>
    <scope>NUCLEOTIDE SEQUENCE [LARGE SCALE GENOMIC DNA]</scope>
    <source>
        <strain evidence="4">Epiroticus2</strain>
    </source>
</reference>